<keyword evidence="2" id="KW-1185">Reference proteome</keyword>
<organism evidence="1 2">
    <name type="scientific">Patagioenas fasciata monilis</name>
    <dbReference type="NCBI Taxonomy" id="372326"/>
    <lineage>
        <taxon>Eukaryota</taxon>
        <taxon>Metazoa</taxon>
        <taxon>Chordata</taxon>
        <taxon>Craniata</taxon>
        <taxon>Vertebrata</taxon>
        <taxon>Euteleostomi</taxon>
        <taxon>Archelosauria</taxon>
        <taxon>Archosauria</taxon>
        <taxon>Dinosauria</taxon>
        <taxon>Saurischia</taxon>
        <taxon>Theropoda</taxon>
        <taxon>Coelurosauria</taxon>
        <taxon>Aves</taxon>
        <taxon>Neognathae</taxon>
        <taxon>Neoaves</taxon>
        <taxon>Columbimorphae</taxon>
        <taxon>Columbiformes</taxon>
        <taxon>Columbidae</taxon>
        <taxon>Patagioenas</taxon>
    </lineage>
</organism>
<proteinExistence type="predicted"/>
<name>A0A1V4K9N8_PATFA</name>
<evidence type="ECO:0000313" key="1">
    <source>
        <dbReference type="EMBL" id="OPJ81180.1"/>
    </source>
</evidence>
<dbReference type="Proteomes" id="UP000190648">
    <property type="component" value="Unassembled WGS sequence"/>
</dbReference>
<gene>
    <name evidence="1" type="ORF">AV530_002933</name>
</gene>
<sequence length="100" mass="11400">MYGVGRRYNERQQQQQVALVSYRSTFRNSPSGFLESYTLKSFTERIRQVPLWARLVMQEATPKQGPSCNLLFPLSPKVLISTCTTTSQWGSILARQPTEG</sequence>
<protein>
    <submittedName>
        <fullName evidence="1">Uncharacterized protein</fullName>
    </submittedName>
</protein>
<comment type="caution">
    <text evidence="1">The sequence shown here is derived from an EMBL/GenBank/DDBJ whole genome shotgun (WGS) entry which is preliminary data.</text>
</comment>
<accession>A0A1V4K9N8</accession>
<dbReference type="AlphaFoldDB" id="A0A1V4K9N8"/>
<reference evidence="1 2" key="1">
    <citation type="submission" date="2016-02" db="EMBL/GenBank/DDBJ databases">
        <title>Band-tailed pigeon sequencing and assembly.</title>
        <authorList>
            <person name="Soares A.E."/>
            <person name="Novak B.J."/>
            <person name="Rice E.S."/>
            <person name="O'Connell B."/>
            <person name="Chang D."/>
            <person name="Weber S."/>
            <person name="Shapiro B."/>
        </authorList>
    </citation>
    <scope>NUCLEOTIDE SEQUENCE [LARGE SCALE GENOMIC DNA]</scope>
    <source>
        <strain evidence="1">BTP2013</strain>
        <tissue evidence="1">Blood</tissue>
    </source>
</reference>
<dbReference type="EMBL" id="LSYS01004095">
    <property type="protein sequence ID" value="OPJ81180.1"/>
    <property type="molecule type" value="Genomic_DNA"/>
</dbReference>
<evidence type="ECO:0000313" key="2">
    <source>
        <dbReference type="Proteomes" id="UP000190648"/>
    </source>
</evidence>